<evidence type="ECO:0000313" key="5">
    <source>
        <dbReference type="Proteomes" id="UP000198649"/>
    </source>
</evidence>
<dbReference type="PANTHER" id="PTHR30570">
    <property type="entry name" value="PERIPLASMIC PHOSPHATE BINDING COMPONENT OF PHOSPHATE ABC TRANSPORTER"/>
    <property type="match status" value="1"/>
</dbReference>
<organism evidence="4 5">
    <name type="scientific">Nocardioides psychrotolerans</name>
    <dbReference type="NCBI Taxonomy" id="1005945"/>
    <lineage>
        <taxon>Bacteria</taxon>
        <taxon>Bacillati</taxon>
        <taxon>Actinomycetota</taxon>
        <taxon>Actinomycetes</taxon>
        <taxon>Propionibacteriales</taxon>
        <taxon>Nocardioidaceae</taxon>
        <taxon>Nocardioides</taxon>
    </lineage>
</organism>
<dbReference type="OrthoDB" id="3771732at2"/>
<dbReference type="PROSITE" id="PS51257">
    <property type="entry name" value="PROKAR_LIPOPROTEIN"/>
    <property type="match status" value="1"/>
</dbReference>
<dbReference type="PANTHER" id="PTHR30570:SF1">
    <property type="entry name" value="PHOSPHATE-BINDING PROTEIN PSTS"/>
    <property type="match status" value="1"/>
</dbReference>
<evidence type="ECO:0000313" key="4">
    <source>
        <dbReference type="EMBL" id="SFI40272.1"/>
    </source>
</evidence>
<keyword evidence="5" id="KW-1185">Reference proteome</keyword>
<dbReference type="AlphaFoldDB" id="A0A1I3HX95"/>
<name>A0A1I3HX95_9ACTN</name>
<feature type="domain" description="PBP" evidence="3">
    <location>
        <begin position="76"/>
        <end position="421"/>
    </location>
</feature>
<proteinExistence type="predicted"/>
<evidence type="ECO:0000256" key="2">
    <source>
        <dbReference type="SAM" id="SignalP"/>
    </source>
</evidence>
<dbReference type="Pfam" id="PF12849">
    <property type="entry name" value="PBP_like_2"/>
    <property type="match status" value="1"/>
</dbReference>
<dbReference type="RefSeq" id="WP_091113260.1">
    <property type="nucleotide sequence ID" value="NZ_BKAF01000015.1"/>
</dbReference>
<dbReference type="InterPro" id="IPR024370">
    <property type="entry name" value="PBP_domain"/>
</dbReference>
<dbReference type="SUPFAM" id="SSF53850">
    <property type="entry name" value="Periplasmic binding protein-like II"/>
    <property type="match status" value="2"/>
</dbReference>
<dbReference type="Gene3D" id="3.40.190.10">
    <property type="entry name" value="Periplasmic binding protein-like II"/>
    <property type="match status" value="4"/>
</dbReference>
<dbReference type="InterPro" id="IPR050811">
    <property type="entry name" value="Phosphate_ABC_transporter"/>
</dbReference>
<dbReference type="Proteomes" id="UP000198649">
    <property type="component" value="Unassembled WGS sequence"/>
</dbReference>
<evidence type="ECO:0000259" key="3">
    <source>
        <dbReference type="Pfam" id="PF12849"/>
    </source>
</evidence>
<feature type="signal peptide" evidence="2">
    <location>
        <begin position="1"/>
        <end position="22"/>
    </location>
</feature>
<gene>
    <name evidence="4" type="ORF">SAMN05216561_10823</name>
</gene>
<evidence type="ECO:0000256" key="1">
    <source>
        <dbReference type="ARBA" id="ARBA00022729"/>
    </source>
</evidence>
<dbReference type="EMBL" id="FOQG01000008">
    <property type="protein sequence ID" value="SFI40272.1"/>
    <property type="molecule type" value="Genomic_DNA"/>
</dbReference>
<accession>A0A1I3HX95</accession>
<dbReference type="STRING" id="1005945.SAMN05216561_10823"/>
<keyword evidence="1 2" id="KW-0732">Signal</keyword>
<sequence length="477" mass="52628">MRSTLRPQALVGLLVAVGLALSACSDQTPEATDTVAQQEAARYRQNTDEQELINKRNAELPSRPGGVVDIEGSSGSLTAEAARRYEFNASTTDVTFAETGEDRAFQRLCAGEIDLVDSSRPISRAEWDACRAVGLDVVQFQVAADAVVLAIKSETDVGGDCLTTAQVQDIFRAGSPVTSWAQLGLDDVRLETGGPTPDNNAFGFFGRYVLDAPEPSLTNLRSDYQAFDSDNGARIWVVGDTREHALADRFPERARKRTELNSQLAVAWQVLRDAAAEVRAAKAEVEKGIRDKRSPADKARDQRRLADAIVARDAARAAKSRVEERRATALELYGLARDAKRVIDGTRGNVAFFRFSYYELYEDQLRPFEITMPDGELNCIFPSQRTIVSGEYPLARQLLITTTTRSLQRREVNEFLTFYVNQSEKLAADARLVALPSNIITLQNSWLQGETPVILVSPDEEITTQAPAQQPEEKPAR</sequence>
<reference evidence="4 5" key="1">
    <citation type="submission" date="2016-10" db="EMBL/GenBank/DDBJ databases">
        <authorList>
            <person name="de Groot N.N."/>
        </authorList>
    </citation>
    <scope>NUCLEOTIDE SEQUENCE [LARGE SCALE GENOMIC DNA]</scope>
    <source>
        <strain evidence="4 5">CGMCC 1.11156</strain>
    </source>
</reference>
<protein>
    <submittedName>
        <fullName evidence="4">PBP superfamily domain-containing protein</fullName>
    </submittedName>
</protein>
<feature type="chain" id="PRO_5039517361" evidence="2">
    <location>
        <begin position="23"/>
        <end position="477"/>
    </location>
</feature>